<proteinExistence type="predicted"/>
<reference evidence="1" key="1">
    <citation type="submission" date="2020-04" db="EMBL/GenBank/DDBJ databases">
        <authorList>
            <person name="Chiriac C."/>
            <person name="Salcher M."/>
            <person name="Ghai R."/>
            <person name="Kavagutti S V."/>
        </authorList>
    </citation>
    <scope>NUCLEOTIDE SEQUENCE</scope>
</reference>
<gene>
    <name evidence="1" type="ORF">UFOVP48_81</name>
</gene>
<protein>
    <submittedName>
        <fullName evidence="1">Uncharacterized protein</fullName>
    </submittedName>
</protein>
<evidence type="ECO:0000313" key="1">
    <source>
        <dbReference type="EMBL" id="CAB4123780.1"/>
    </source>
</evidence>
<dbReference type="EMBL" id="LR796172">
    <property type="protein sequence ID" value="CAB4123780.1"/>
    <property type="molecule type" value="Genomic_DNA"/>
</dbReference>
<organism evidence="1">
    <name type="scientific">uncultured Caudovirales phage</name>
    <dbReference type="NCBI Taxonomy" id="2100421"/>
    <lineage>
        <taxon>Viruses</taxon>
        <taxon>Duplodnaviria</taxon>
        <taxon>Heunggongvirae</taxon>
        <taxon>Uroviricota</taxon>
        <taxon>Caudoviricetes</taxon>
        <taxon>Peduoviridae</taxon>
        <taxon>Maltschvirus</taxon>
        <taxon>Maltschvirus maltsch</taxon>
    </lineage>
</organism>
<accession>A0A6J5KU97</accession>
<sequence>MDKLRLNHVLTMAHFAQVQDGVVVQVIVAEQDVIDSGLFGTGWVQTSFNTHGGVHPEGRPLRKNYAGVGYTFDPVRDAFIPPKPDVACTLDEDTCLWVLDTPVL</sequence>
<name>A0A6J5KU97_9CAUD</name>